<dbReference type="Proteomes" id="UP000634136">
    <property type="component" value="Unassembled WGS sequence"/>
</dbReference>
<comment type="caution">
    <text evidence="1">The sequence shown here is derived from an EMBL/GenBank/DDBJ whole genome shotgun (WGS) entry which is preliminary data.</text>
</comment>
<evidence type="ECO:0000313" key="2">
    <source>
        <dbReference type="Proteomes" id="UP000634136"/>
    </source>
</evidence>
<evidence type="ECO:0000313" key="1">
    <source>
        <dbReference type="EMBL" id="KAF7827403.1"/>
    </source>
</evidence>
<organism evidence="1 2">
    <name type="scientific">Senna tora</name>
    <dbReference type="NCBI Taxonomy" id="362788"/>
    <lineage>
        <taxon>Eukaryota</taxon>
        <taxon>Viridiplantae</taxon>
        <taxon>Streptophyta</taxon>
        <taxon>Embryophyta</taxon>
        <taxon>Tracheophyta</taxon>
        <taxon>Spermatophyta</taxon>
        <taxon>Magnoliopsida</taxon>
        <taxon>eudicotyledons</taxon>
        <taxon>Gunneridae</taxon>
        <taxon>Pentapetalae</taxon>
        <taxon>rosids</taxon>
        <taxon>fabids</taxon>
        <taxon>Fabales</taxon>
        <taxon>Fabaceae</taxon>
        <taxon>Caesalpinioideae</taxon>
        <taxon>Cassia clade</taxon>
        <taxon>Senna</taxon>
    </lineage>
</organism>
<keyword evidence="2" id="KW-1185">Reference proteome</keyword>
<name>A0A834WNG5_9FABA</name>
<proteinExistence type="predicted"/>
<gene>
    <name evidence="1" type="ORF">G2W53_018567</name>
</gene>
<protein>
    <submittedName>
        <fullName evidence="1">Uncharacterized protein</fullName>
    </submittedName>
</protein>
<accession>A0A834WNG5</accession>
<dbReference type="AlphaFoldDB" id="A0A834WNG5"/>
<sequence>MEATTSYMCWVAIATREGRRRDIFSREEMGAQT</sequence>
<reference evidence="1" key="1">
    <citation type="submission" date="2020-09" db="EMBL/GenBank/DDBJ databases">
        <title>Genome-Enabled Discovery of Anthraquinone Biosynthesis in Senna tora.</title>
        <authorList>
            <person name="Kang S.-H."/>
            <person name="Pandey R.P."/>
            <person name="Lee C.-M."/>
            <person name="Sim J.-S."/>
            <person name="Jeong J.-T."/>
            <person name="Choi B.-S."/>
            <person name="Jung M."/>
            <person name="Ginzburg D."/>
            <person name="Zhao K."/>
            <person name="Won S.Y."/>
            <person name="Oh T.-J."/>
            <person name="Yu Y."/>
            <person name="Kim N.-H."/>
            <person name="Lee O.R."/>
            <person name="Lee T.-H."/>
            <person name="Bashyal P."/>
            <person name="Kim T.-S."/>
            <person name="Lee W.-H."/>
            <person name="Kawkins C."/>
            <person name="Kim C.-K."/>
            <person name="Kim J.S."/>
            <person name="Ahn B.O."/>
            <person name="Rhee S.Y."/>
            <person name="Sohng J.K."/>
        </authorList>
    </citation>
    <scope>NUCLEOTIDE SEQUENCE</scope>
    <source>
        <tissue evidence="1">Leaf</tissue>
    </source>
</reference>
<dbReference type="EMBL" id="JAAIUW010000006">
    <property type="protein sequence ID" value="KAF7827403.1"/>
    <property type="molecule type" value="Genomic_DNA"/>
</dbReference>